<dbReference type="PRINTS" id="PR00237">
    <property type="entry name" value="GPCRRHODOPSN"/>
</dbReference>
<feature type="transmembrane region" description="Helical" evidence="5">
    <location>
        <begin position="240"/>
        <end position="264"/>
    </location>
</feature>
<feature type="transmembrane region" description="Helical" evidence="5">
    <location>
        <begin position="200"/>
        <end position="220"/>
    </location>
</feature>
<keyword evidence="8" id="KW-1185">Reference proteome</keyword>
<evidence type="ECO:0000256" key="3">
    <source>
        <dbReference type="ARBA" id="ARBA00022989"/>
    </source>
</evidence>
<feature type="transmembrane region" description="Helical" evidence="5">
    <location>
        <begin position="28"/>
        <end position="54"/>
    </location>
</feature>
<keyword evidence="3 5" id="KW-1133">Transmembrane helix</keyword>
<organism evidence="7 8">
    <name type="scientific">Polypterus senegalus</name>
    <name type="common">Senegal bichir</name>
    <dbReference type="NCBI Taxonomy" id="55291"/>
    <lineage>
        <taxon>Eukaryota</taxon>
        <taxon>Metazoa</taxon>
        <taxon>Chordata</taxon>
        <taxon>Craniata</taxon>
        <taxon>Vertebrata</taxon>
        <taxon>Euteleostomi</taxon>
        <taxon>Actinopterygii</taxon>
        <taxon>Polypteriformes</taxon>
        <taxon>Polypteridae</taxon>
        <taxon>Polypterus</taxon>
    </lineage>
</organism>
<sequence length="332" mass="38370">MNATEYLTEPANSTNEVSVPGFSKQTKVILKISLVVLLYIVNNYINGMLIAVFFKHHVFHGNSRYVLFIHLVFNDMLDISVLLIMHIWVETLHIMPVSLCYVFLIIAYTTNYNTPLNLALMALERYIAICKPLHHPKICTIRRTYIILGIMWLISFISPASDIIIVFNVEPLSFFCTEITCVSNSFLRTEAQSLKRGFMIISYFALAWLTMAFTYIHIVITARSASRSEKSSARKAYNTVLLHAIQLTLSTLMFLVPLVDSIWLYFHKQDPKDVQYYTHILIILFPRLLSPLIYGVREENFRKYLKGYVKCCTLESKELSNQATKEINRRKG</sequence>
<feature type="transmembrane region" description="Helical" evidence="5">
    <location>
        <begin position="101"/>
        <end position="123"/>
    </location>
</feature>
<dbReference type="AlphaFoldDB" id="A0A8X7X132"/>
<dbReference type="GO" id="GO:0004984">
    <property type="term" value="F:olfactory receptor activity"/>
    <property type="evidence" value="ECO:0007669"/>
    <property type="project" value="TreeGrafter"/>
</dbReference>
<protein>
    <submittedName>
        <fullName evidence="7">O1312 protein</fullName>
    </submittedName>
</protein>
<reference evidence="7 8" key="1">
    <citation type="journal article" date="2021" name="Cell">
        <title>Tracing the genetic footprints of vertebrate landing in non-teleost ray-finned fishes.</title>
        <authorList>
            <person name="Bi X."/>
            <person name="Wang K."/>
            <person name="Yang L."/>
            <person name="Pan H."/>
            <person name="Jiang H."/>
            <person name="Wei Q."/>
            <person name="Fang M."/>
            <person name="Yu H."/>
            <person name="Zhu C."/>
            <person name="Cai Y."/>
            <person name="He Y."/>
            <person name="Gan X."/>
            <person name="Zeng H."/>
            <person name="Yu D."/>
            <person name="Zhu Y."/>
            <person name="Jiang H."/>
            <person name="Qiu Q."/>
            <person name="Yang H."/>
            <person name="Zhang Y.E."/>
            <person name="Wang W."/>
            <person name="Zhu M."/>
            <person name="He S."/>
            <person name="Zhang G."/>
        </authorList>
    </citation>
    <scope>NUCLEOTIDE SEQUENCE [LARGE SCALE GENOMIC DNA]</scope>
    <source>
        <strain evidence="7">Bchr_013</strain>
    </source>
</reference>
<feature type="transmembrane region" description="Helical" evidence="5">
    <location>
        <begin position="66"/>
        <end position="89"/>
    </location>
</feature>
<dbReference type="GO" id="GO:0016020">
    <property type="term" value="C:membrane"/>
    <property type="evidence" value="ECO:0007669"/>
    <property type="project" value="UniProtKB-SubCell"/>
</dbReference>
<accession>A0A8X7X132</accession>
<feature type="domain" description="G-protein coupled receptors family 1 profile" evidence="6">
    <location>
        <begin position="45"/>
        <end position="294"/>
    </location>
</feature>
<evidence type="ECO:0000313" key="8">
    <source>
        <dbReference type="Proteomes" id="UP000886611"/>
    </source>
</evidence>
<dbReference type="Pfam" id="PF00001">
    <property type="entry name" value="7tm_1"/>
    <property type="match status" value="1"/>
</dbReference>
<comment type="subcellular location">
    <subcellularLocation>
        <location evidence="1">Membrane</location>
    </subcellularLocation>
</comment>
<dbReference type="PROSITE" id="PS50262">
    <property type="entry name" value="G_PROTEIN_RECEP_F1_2"/>
    <property type="match status" value="1"/>
</dbReference>
<dbReference type="CDD" id="cd00637">
    <property type="entry name" value="7tm_classA_rhodopsin-like"/>
    <property type="match status" value="1"/>
</dbReference>
<dbReference type="Proteomes" id="UP000886611">
    <property type="component" value="Unassembled WGS sequence"/>
</dbReference>
<dbReference type="InterPro" id="IPR000276">
    <property type="entry name" value="GPCR_Rhodpsn"/>
</dbReference>
<dbReference type="GO" id="GO:0005549">
    <property type="term" value="F:odorant binding"/>
    <property type="evidence" value="ECO:0007669"/>
    <property type="project" value="TreeGrafter"/>
</dbReference>
<feature type="transmembrane region" description="Helical" evidence="5">
    <location>
        <begin position="276"/>
        <end position="296"/>
    </location>
</feature>
<keyword evidence="4 5" id="KW-0472">Membrane</keyword>
<gene>
    <name evidence="7" type="ORF">GTO96_0014124</name>
</gene>
<evidence type="ECO:0000256" key="5">
    <source>
        <dbReference type="SAM" id="Phobius"/>
    </source>
</evidence>
<dbReference type="InterPro" id="IPR052921">
    <property type="entry name" value="GPCR1_Superfamily_Member"/>
</dbReference>
<dbReference type="EMBL" id="JAATIS010004901">
    <property type="protein sequence ID" value="KAG2460458.1"/>
    <property type="molecule type" value="Genomic_DNA"/>
</dbReference>
<dbReference type="PANTHER" id="PTHR26451:SF998">
    <property type="entry name" value="ODORANT RECEPTOR-RELATED"/>
    <property type="match status" value="1"/>
</dbReference>
<evidence type="ECO:0000313" key="7">
    <source>
        <dbReference type="EMBL" id="KAG2460458.1"/>
    </source>
</evidence>
<keyword evidence="2 5" id="KW-0812">Transmembrane</keyword>
<dbReference type="Gene3D" id="1.20.1070.10">
    <property type="entry name" value="Rhodopsin 7-helix transmembrane proteins"/>
    <property type="match status" value="1"/>
</dbReference>
<evidence type="ECO:0000256" key="1">
    <source>
        <dbReference type="ARBA" id="ARBA00004370"/>
    </source>
</evidence>
<evidence type="ECO:0000259" key="6">
    <source>
        <dbReference type="PROSITE" id="PS50262"/>
    </source>
</evidence>
<evidence type="ECO:0000256" key="2">
    <source>
        <dbReference type="ARBA" id="ARBA00022692"/>
    </source>
</evidence>
<feature type="transmembrane region" description="Helical" evidence="5">
    <location>
        <begin position="144"/>
        <end position="167"/>
    </location>
</feature>
<dbReference type="PANTHER" id="PTHR26451">
    <property type="entry name" value="G_PROTEIN_RECEP_F1_2 DOMAIN-CONTAINING PROTEIN"/>
    <property type="match status" value="1"/>
</dbReference>
<comment type="caution">
    <text evidence="7">The sequence shown here is derived from an EMBL/GenBank/DDBJ whole genome shotgun (WGS) entry which is preliminary data.</text>
</comment>
<dbReference type="FunFam" id="1.20.1070.10:FF:000096">
    <property type="entry name" value="Odorant receptor 131-2"/>
    <property type="match status" value="1"/>
</dbReference>
<dbReference type="InterPro" id="IPR017452">
    <property type="entry name" value="GPCR_Rhodpsn_7TM"/>
</dbReference>
<name>A0A8X7X132_POLSE</name>
<feature type="non-terminal residue" evidence="7">
    <location>
        <position position="332"/>
    </location>
</feature>
<dbReference type="GO" id="GO:0004930">
    <property type="term" value="F:G protein-coupled receptor activity"/>
    <property type="evidence" value="ECO:0007669"/>
    <property type="project" value="InterPro"/>
</dbReference>
<proteinExistence type="predicted"/>
<feature type="non-terminal residue" evidence="7">
    <location>
        <position position="1"/>
    </location>
</feature>
<evidence type="ECO:0000256" key="4">
    <source>
        <dbReference type="ARBA" id="ARBA00023136"/>
    </source>
</evidence>
<dbReference type="SUPFAM" id="SSF81321">
    <property type="entry name" value="Family A G protein-coupled receptor-like"/>
    <property type="match status" value="1"/>
</dbReference>